<feature type="chain" id="PRO_5041337660" description="Serine/threonine specific protein phosphatases domain-containing protein" evidence="2">
    <location>
        <begin position="34"/>
        <end position="660"/>
    </location>
</feature>
<dbReference type="GO" id="GO:0005634">
    <property type="term" value="C:nucleus"/>
    <property type="evidence" value="ECO:0007669"/>
    <property type="project" value="TreeGrafter"/>
</dbReference>
<dbReference type="EMBL" id="CATQJA010002659">
    <property type="protein sequence ID" value="CAJ0580326.1"/>
    <property type="molecule type" value="Genomic_DNA"/>
</dbReference>
<comment type="caution">
    <text evidence="4">The sequence shown here is derived from an EMBL/GenBank/DDBJ whole genome shotgun (WGS) entry which is preliminary data.</text>
</comment>
<dbReference type="PANTHER" id="PTHR11668">
    <property type="entry name" value="SERINE/THREONINE PROTEIN PHOSPHATASE"/>
    <property type="match status" value="1"/>
</dbReference>
<evidence type="ECO:0000313" key="5">
    <source>
        <dbReference type="Proteomes" id="UP001177023"/>
    </source>
</evidence>
<feature type="non-terminal residue" evidence="4">
    <location>
        <position position="660"/>
    </location>
</feature>
<dbReference type="InterPro" id="IPR029052">
    <property type="entry name" value="Metallo-depent_PP-like"/>
</dbReference>
<gene>
    <name evidence="4" type="ORF">MSPICULIGERA_LOCUS18524</name>
</gene>
<dbReference type="Pfam" id="PF00149">
    <property type="entry name" value="Metallophos"/>
    <property type="match status" value="1"/>
</dbReference>
<feature type="domain" description="Serine/threonine specific protein phosphatases" evidence="3">
    <location>
        <begin position="348"/>
        <end position="606"/>
    </location>
</feature>
<dbReference type="GO" id="GO:0004722">
    <property type="term" value="F:protein serine/threonine phosphatase activity"/>
    <property type="evidence" value="ECO:0007669"/>
    <property type="project" value="TreeGrafter"/>
</dbReference>
<keyword evidence="2" id="KW-0732">Signal</keyword>
<dbReference type="InterPro" id="IPR050341">
    <property type="entry name" value="PP1_catalytic_subunit"/>
</dbReference>
<name>A0AA36D416_9BILA</name>
<reference evidence="4" key="1">
    <citation type="submission" date="2023-06" db="EMBL/GenBank/DDBJ databases">
        <authorList>
            <person name="Delattre M."/>
        </authorList>
    </citation>
    <scope>NUCLEOTIDE SEQUENCE</scope>
    <source>
        <strain evidence="4">AF72</strain>
    </source>
</reference>
<evidence type="ECO:0000313" key="4">
    <source>
        <dbReference type="EMBL" id="CAJ0580326.1"/>
    </source>
</evidence>
<dbReference type="Gene3D" id="3.60.21.10">
    <property type="match status" value="1"/>
</dbReference>
<organism evidence="4 5">
    <name type="scientific">Mesorhabditis spiculigera</name>
    <dbReference type="NCBI Taxonomy" id="96644"/>
    <lineage>
        <taxon>Eukaryota</taxon>
        <taxon>Metazoa</taxon>
        <taxon>Ecdysozoa</taxon>
        <taxon>Nematoda</taxon>
        <taxon>Chromadorea</taxon>
        <taxon>Rhabditida</taxon>
        <taxon>Rhabditina</taxon>
        <taxon>Rhabditomorpha</taxon>
        <taxon>Rhabditoidea</taxon>
        <taxon>Rhabditidae</taxon>
        <taxon>Mesorhabditinae</taxon>
        <taxon>Mesorhabditis</taxon>
    </lineage>
</organism>
<feature type="region of interest" description="Disordered" evidence="1">
    <location>
        <begin position="640"/>
        <end position="660"/>
    </location>
</feature>
<dbReference type="InterPro" id="IPR006186">
    <property type="entry name" value="Ser/Thr-sp_prot-phosphatase"/>
</dbReference>
<accession>A0AA36D416</accession>
<dbReference type="GO" id="GO:0005737">
    <property type="term" value="C:cytoplasm"/>
    <property type="evidence" value="ECO:0007669"/>
    <property type="project" value="TreeGrafter"/>
</dbReference>
<dbReference type="Proteomes" id="UP001177023">
    <property type="component" value="Unassembled WGS sequence"/>
</dbReference>
<evidence type="ECO:0000259" key="3">
    <source>
        <dbReference type="SMART" id="SM00156"/>
    </source>
</evidence>
<dbReference type="SUPFAM" id="SSF56300">
    <property type="entry name" value="Metallo-dependent phosphatases"/>
    <property type="match status" value="1"/>
</dbReference>
<dbReference type="InterPro" id="IPR004843">
    <property type="entry name" value="Calcineurin-like_PHP"/>
</dbReference>
<dbReference type="PRINTS" id="PR00114">
    <property type="entry name" value="STPHPHTASE"/>
</dbReference>
<dbReference type="AlphaFoldDB" id="A0AA36D416"/>
<protein>
    <recommendedName>
        <fullName evidence="3">Serine/threonine specific protein phosphatases domain-containing protein</fullName>
    </recommendedName>
</protein>
<dbReference type="SMART" id="SM00156">
    <property type="entry name" value="PP2Ac"/>
    <property type="match status" value="1"/>
</dbReference>
<feature type="signal peptide" evidence="2">
    <location>
        <begin position="1"/>
        <end position="33"/>
    </location>
</feature>
<evidence type="ECO:0000256" key="1">
    <source>
        <dbReference type="SAM" id="MobiDB-lite"/>
    </source>
</evidence>
<sequence>MGHRPRPAASSDAYTRPLFWLLLLCAIPIVVSQADNQTSNVSEVPSQDPPSSTASPPIVPCGGSRPFLCYAYQGLDQPFPEWLQQTEQKCQRCVASKNCGPNSQIGGQEDGNRLTVLSSCTPPFCKAEGNTSEAKVCVKAVNFDGKQPGKVFFPFNLCSREMRICWNRTEPVTRNDNSLKPSDEWLPYWQYWAPSVLSVIVCGCGVYWWVRSGRTVALPLPADYKAASVTLETENITGSWLEPFDQRITSKPERRKRGRTIRFADEGHVALYVDPEAVPKAPVKPSATPPTASTAQQGAADQIVPPVTCADPADPSAVAKNILQIFAADTWMQKQESDVKRKEPLVKFDSAELLVLFNRATEIVGEHRGVVRIQGPVWFVGDLRNNLEDTWRIFKAYSEKADPATKMLFLGNVRDAAFKGLTSLSIIVASIVLYPKSVFYLCGQFEASDVQCSSHAALDTSIATFFANLPLFAIIDDRILSMHGGLGPELKPEDIRKGFEPTSTRATELRLDTLQSDPNCLVKDCAPKNDKTKGYFYGLTAIDDARRKFRIDYIIRARQATNLGLRFFGRWLISLFSTQQTTDQLTAVLQYGANSTFTALYLTKLGERYETQGVFEQKFDYQASTDRVFVDMDAVALSASPSTDLKTGENAPDPKTPKDA</sequence>
<proteinExistence type="predicted"/>
<keyword evidence="5" id="KW-1185">Reference proteome</keyword>
<feature type="region of interest" description="Disordered" evidence="1">
    <location>
        <begin position="281"/>
        <end position="300"/>
    </location>
</feature>
<feature type="compositionally biased region" description="Polar residues" evidence="1">
    <location>
        <begin position="289"/>
        <end position="299"/>
    </location>
</feature>
<evidence type="ECO:0000256" key="2">
    <source>
        <dbReference type="SAM" id="SignalP"/>
    </source>
</evidence>
<dbReference type="PANTHER" id="PTHR11668:SF496">
    <property type="entry name" value="SERINE_THREONINE-PROTEIN PHOSPHATASE"/>
    <property type="match status" value="1"/>
</dbReference>